<protein>
    <submittedName>
        <fullName evidence="1">Uncharacterized protein</fullName>
    </submittedName>
</protein>
<organism evidence="1">
    <name type="scientific">hydrothermal vent metagenome</name>
    <dbReference type="NCBI Taxonomy" id="652676"/>
    <lineage>
        <taxon>unclassified sequences</taxon>
        <taxon>metagenomes</taxon>
        <taxon>ecological metagenomes</taxon>
    </lineage>
</organism>
<evidence type="ECO:0000313" key="1">
    <source>
        <dbReference type="EMBL" id="SFV90703.1"/>
    </source>
</evidence>
<dbReference type="EMBL" id="FPIB01000020">
    <property type="protein sequence ID" value="SFV90703.1"/>
    <property type="molecule type" value="Genomic_DNA"/>
</dbReference>
<name>A0A1W1E9Q8_9ZZZZ</name>
<proteinExistence type="predicted"/>
<reference evidence="1" key="1">
    <citation type="submission" date="2016-10" db="EMBL/GenBank/DDBJ databases">
        <authorList>
            <person name="de Groot N.N."/>
        </authorList>
    </citation>
    <scope>NUCLEOTIDE SEQUENCE</scope>
</reference>
<accession>A0A1W1E9Q8</accession>
<gene>
    <name evidence="1" type="ORF">MNB_SV-4-1419</name>
</gene>
<dbReference type="AlphaFoldDB" id="A0A1W1E9Q8"/>
<sequence length="40" mass="4751">MGVIFEKGKVNYLSRYIGKSDYSRQRLKKSSFFQKRFASV</sequence>